<dbReference type="EMBL" id="NRJF01000053">
    <property type="protein sequence ID" value="RIY36824.1"/>
    <property type="molecule type" value="Genomic_DNA"/>
</dbReference>
<gene>
    <name evidence="2" type="ORF">CKF59_02095</name>
</gene>
<evidence type="ECO:0000313" key="2">
    <source>
        <dbReference type="EMBL" id="RIY36824.1"/>
    </source>
</evidence>
<reference evidence="2 3" key="1">
    <citation type="submission" date="2017-08" db="EMBL/GenBank/DDBJ databases">
        <title>Reclassification of Bisgaard taxon 37 and 44.</title>
        <authorList>
            <person name="Christensen H."/>
        </authorList>
    </citation>
    <scope>NUCLEOTIDE SEQUENCE [LARGE SCALE GENOMIC DNA]</scope>
    <source>
        <strain evidence="2 3">EEAB3T1</strain>
    </source>
</reference>
<evidence type="ECO:0008006" key="4">
    <source>
        <dbReference type="Google" id="ProtNLM"/>
    </source>
</evidence>
<keyword evidence="1" id="KW-0732">Signal</keyword>
<dbReference type="OrthoDB" id="8685017at2"/>
<protein>
    <recommendedName>
        <fullName evidence="4">Lipoprotein</fullName>
    </recommendedName>
</protein>
<feature type="signal peptide" evidence="1">
    <location>
        <begin position="1"/>
        <end position="23"/>
    </location>
</feature>
<accession>A0A3A1YKQ5</accession>
<evidence type="ECO:0000256" key="1">
    <source>
        <dbReference type="SAM" id="SignalP"/>
    </source>
</evidence>
<dbReference type="RefSeq" id="WP_119534332.1">
    <property type="nucleotide sequence ID" value="NZ_NRJF01000053.1"/>
</dbReference>
<dbReference type="PROSITE" id="PS51257">
    <property type="entry name" value="PROKAR_LIPOPROTEIN"/>
    <property type="match status" value="1"/>
</dbReference>
<name>A0A3A1YKQ5_9GAMM</name>
<evidence type="ECO:0000313" key="3">
    <source>
        <dbReference type="Proteomes" id="UP000265964"/>
    </source>
</evidence>
<feature type="chain" id="PRO_5017176482" description="Lipoprotein" evidence="1">
    <location>
        <begin position="24"/>
        <end position="161"/>
    </location>
</feature>
<keyword evidence="3" id="KW-1185">Reference proteome</keyword>
<comment type="caution">
    <text evidence="2">The sequence shown here is derived from an EMBL/GenBank/DDBJ whole genome shotgun (WGS) entry which is preliminary data.</text>
</comment>
<sequence length="161" mass="18291">MPLIKLVFLLFLSLGLASCSNFPQVSQIPHTSLASTYLFKVEELAPKNRSSLLVVQIEAQQWRWILNDPLGAPLSRMLLTSKGWQREGFVPPNEQAKYLFAAIASYLAPQTKIFAVTQRQEQGIIDYYQQQRLVWSLVPSASNLKIKLYDNSLWLVTPLTP</sequence>
<proteinExistence type="predicted"/>
<dbReference type="Proteomes" id="UP000265964">
    <property type="component" value="Unassembled WGS sequence"/>
</dbReference>
<dbReference type="AlphaFoldDB" id="A0A3A1YKQ5"/>
<organism evidence="2 3">
    <name type="scientific">Psittacicella gerlachiana</name>
    <dbReference type="NCBI Taxonomy" id="2028574"/>
    <lineage>
        <taxon>Bacteria</taxon>
        <taxon>Pseudomonadati</taxon>
        <taxon>Pseudomonadota</taxon>
        <taxon>Gammaproteobacteria</taxon>
        <taxon>Pasteurellales</taxon>
        <taxon>Psittacicellaceae</taxon>
        <taxon>Psittacicella</taxon>
    </lineage>
</organism>